<dbReference type="EMBL" id="CP042469">
    <property type="protein sequence ID" value="QOX63927.1"/>
    <property type="molecule type" value="Genomic_DNA"/>
</dbReference>
<sequence length="1074" mass="117148">MASGRPELINIIEERNYMLLKLLSIRSKLAILIVLPLAAAITVTLIGLFYVDKISDSLTKSLYEESFNNISFVLSAEGDLFQARDCINAILLDDSKGLMDPALKLKYTKEFNGYTLKIQENTKKTMYVLAEDQTRWENLPDEISGMTAFEHYEAFEKDFAAWLKLSGQIASTYTVSDDWEDLFASSREHLDALSRLVEAGAREEIDRNELSKNTMVMIMAIINIGVLLITSVLSIFVIRSITGPLKKSVLMLQEMVRGKLSRRLNLDQRDEIGVMGKTLDQYAENLQKNVIGALKRISEGDLDIEIENTDPEDEISPVIKTTADNLNALVTEAEKLTVAAVEGNLEVRGDAGRFQGGYYDIVAGVNAALDSLINPLKVAANYMERISKGDIPPVITEHYRGDFDLIKDNINTCIRTVNQLVDGMDELSEMTLNGNLLARGDEARYDGDFAKIVNGVNLTLDTLVGYINEMPAPVLIIDREFTVRYINHSGAALLEKPQAEVIGKKCWDEFQTSQCHTEKCACFQAMERDERVTEETDARPCGKALEIQYTGIPIKDRSNHVIGAIELFTDQTHIKNAVKVSEKQARFQLTEVEKLIYNLEKISVGDLNLALNVETTDADTAEIGFNFEKINQSLEQSVSALRSMLDDVDMLAQAAVEGRLDVRADEGHHQGSYQKIVGGVNQTLDAVIAPVAEASQVLQEMAKGNLQISMNGAYQGDHAAIKNALNETIDNIRSYVSEISHVLAQISEGNLDQAITADYKGDFIAIKDSLNQIVTSLSQTMSEISEAAEQVAAGSRQVSDGSQALSQGSTEQASSIQELTASIAEIASQTRQNALNANEASELAADARDNAEKGNGQMKEMLRSMVDINDSSANISKIIKVIDDIAFQTNILALNAAVEAARAGQHGKGFAVVAEEVRNLAARSAAAARETTELIEGSIGKVQTGTKIANETAAALVEIVEGIEKSASLVGNIAEASNEQATGIAQINKGIEQVSQVTQNNSATAEQSAAASEELSGQAELLKEMVGRFKVNKGTKALPGADSELLTETPQGNRQKPENIGVRILLGEDDQDKY</sequence>
<protein>
    <submittedName>
        <fullName evidence="1">HAMP domain-containing protein</fullName>
    </submittedName>
</protein>
<evidence type="ECO:0000313" key="2">
    <source>
        <dbReference type="Proteomes" id="UP000594014"/>
    </source>
</evidence>
<keyword evidence="2" id="KW-1185">Reference proteome</keyword>
<organism evidence="1 2">
    <name type="scientific">Anoxybacterium hadale</name>
    <dbReference type="NCBI Taxonomy" id="3408580"/>
    <lineage>
        <taxon>Bacteria</taxon>
        <taxon>Bacillati</taxon>
        <taxon>Bacillota</taxon>
        <taxon>Clostridia</taxon>
        <taxon>Peptostreptococcales</taxon>
        <taxon>Anaerovoracaceae</taxon>
        <taxon>Anoxybacterium</taxon>
    </lineage>
</organism>
<proteinExistence type="predicted"/>
<name>A0ACD1ABY7_9FIRM</name>
<reference evidence="1" key="1">
    <citation type="submission" date="2019-08" db="EMBL/GenBank/DDBJ databases">
        <title>Genome sequence of Clostridiales bacterium MT110.</title>
        <authorList>
            <person name="Cao J."/>
        </authorList>
    </citation>
    <scope>NUCLEOTIDE SEQUENCE</scope>
    <source>
        <strain evidence="1">MT110</strain>
    </source>
</reference>
<gene>
    <name evidence="1" type="ORF">FRZ06_11590</name>
</gene>
<accession>A0ACD1ABY7</accession>
<dbReference type="Proteomes" id="UP000594014">
    <property type="component" value="Chromosome"/>
</dbReference>
<evidence type="ECO:0000313" key="1">
    <source>
        <dbReference type="EMBL" id="QOX63927.1"/>
    </source>
</evidence>